<dbReference type="Proteomes" id="UP000517547">
    <property type="component" value="Unassembled WGS sequence"/>
</dbReference>
<organism evidence="1 2">
    <name type="scientific">Pseudomonas gingeri</name>
    <dbReference type="NCBI Taxonomy" id="117681"/>
    <lineage>
        <taxon>Bacteria</taxon>
        <taxon>Pseudomonadati</taxon>
        <taxon>Pseudomonadota</taxon>
        <taxon>Gammaproteobacteria</taxon>
        <taxon>Pseudomonadales</taxon>
        <taxon>Pseudomonadaceae</taxon>
        <taxon>Pseudomonas</taxon>
    </lineage>
</organism>
<protein>
    <submittedName>
        <fullName evidence="1">Uncharacterized protein</fullName>
    </submittedName>
</protein>
<evidence type="ECO:0000313" key="2">
    <source>
        <dbReference type="Proteomes" id="UP000517547"/>
    </source>
</evidence>
<dbReference type="EMBL" id="JACAQE010000004">
    <property type="protein sequence ID" value="NWC14747.1"/>
    <property type="molecule type" value="Genomic_DNA"/>
</dbReference>
<dbReference type="AlphaFoldDB" id="A0A7Y7XYQ4"/>
<accession>A0A7Y7XYQ4</accession>
<sequence length="355" mass="40167">MSRKFSVEGAVNLYSSSPSILFASELYLAKEYDELRKNLELCNLYIITNRKKIHIDPSSLKVEGACIKGILIVCRDQAWTRLEFNFPMQAEHHAGSPSDVKIHKEYSSSYITITNINSQTIRIPTYILVAGSCADFREETDLDVLYVGIGIGKTKPRIAVDRLLTHYQLQKILAKTITDEPESEIIILMFRFEHSRKILSNGGDLSLDPTASDEEDDEHFTKLQTAKLPRKNRVLLAEAALINYFKPPYNTMHRNTNFASQKRMILTKMLDEQGITGVIVEVCTSNIKSRLKSDTRLPKSLEELLPGADFSWLRDATLEQKTAAQTWLSDVAHSCTVNIPLTSPSIRNTFLHGLF</sequence>
<proteinExistence type="predicted"/>
<dbReference type="RefSeq" id="WP_146049141.1">
    <property type="nucleotide sequence ID" value="NZ_JACAQE010000004.1"/>
</dbReference>
<reference evidence="1 2" key="1">
    <citation type="submission" date="2020-04" db="EMBL/GenBank/DDBJ databases">
        <title>Molecular characterization of pseudomonads from Agaricus bisporus reveal novel blotch 2 pathogens in Western Europe.</title>
        <authorList>
            <person name="Taparia T."/>
            <person name="Krijger M."/>
            <person name="Haynes E."/>
            <person name="Elpinstone J.G."/>
            <person name="Noble R."/>
            <person name="Van Der Wolf J."/>
        </authorList>
    </citation>
    <scope>NUCLEOTIDE SEQUENCE [LARGE SCALE GENOMIC DNA]</scope>
    <source>
        <strain evidence="1 2">IPO3738</strain>
    </source>
</reference>
<comment type="caution">
    <text evidence="1">The sequence shown here is derived from an EMBL/GenBank/DDBJ whole genome shotgun (WGS) entry which is preliminary data.</text>
</comment>
<evidence type="ECO:0000313" key="1">
    <source>
        <dbReference type="EMBL" id="NWC14747.1"/>
    </source>
</evidence>
<gene>
    <name evidence="1" type="ORF">HX845_13875</name>
</gene>
<name>A0A7Y7XYQ4_9PSED</name>